<gene>
    <name evidence="2" type="ORF">PDIGIT_LOCUS6963</name>
</gene>
<proteinExistence type="predicted"/>
<accession>A0A9W4UFE9</accession>
<dbReference type="Proteomes" id="UP001152607">
    <property type="component" value="Unassembled WGS sequence"/>
</dbReference>
<dbReference type="Gene3D" id="3.20.20.80">
    <property type="entry name" value="Glycosidases"/>
    <property type="match status" value="1"/>
</dbReference>
<dbReference type="GO" id="GO:0033925">
    <property type="term" value="F:mannosyl-glycoprotein endo-beta-N-acetylglucosaminidase activity"/>
    <property type="evidence" value="ECO:0007669"/>
    <property type="project" value="UniProtKB-EC"/>
</dbReference>
<organism evidence="2 3">
    <name type="scientific">Periconia digitata</name>
    <dbReference type="NCBI Taxonomy" id="1303443"/>
    <lineage>
        <taxon>Eukaryota</taxon>
        <taxon>Fungi</taxon>
        <taxon>Dikarya</taxon>
        <taxon>Ascomycota</taxon>
        <taxon>Pezizomycotina</taxon>
        <taxon>Dothideomycetes</taxon>
        <taxon>Pleosporomycetidae</taxon>
        <taxon>Pleosporales</taxon>
        <taxon>Massarineae</taxon>
        <taxon>Periconiaceae</taxon>
        <taxon>Periconia</taxon>
    </lineage>
</organism>
<dbReference type="InterPro" id="IPR032979">
    <property type="entry name" value="ENGase"/>
</dbReference>
<dbReference type="InterPro" id="IPR005201">
    <property type="entry name" value="TIM_ENGase"/>
</dbReference>
<dbReference type="AlphaFoldDB" id="A0A9W4UFE9"/>
<protein>
    <recommendedName>
        <fullName evidence="1">Cytosolic endo-beta-N-acetylglucosaminidase TIM barrel domain-containing protein</fullName>
    </recommendedName>
</protein>
<sequence>MYTLLGWKDILRPIRDGYRHLFPAPDTWPTPEQRKKQRELDRLKGFAYFDTFDQIERWTARDSDPIQRANTPLLARSRTAGSDSDQKAAVLLCHDYSGNYHDYESVQGTGIDEEFYTCEYLQYVDKFVYFSHKLVCIPPPSWTNTLHRNGVQALGTILIESQTKDPGRLLSCNQSTDTPESKRTFPLAQKLAGIAEHYGFDGYLVNIEKSFSDSNWDPSVLESFLRQLKEDLGASRSLIWYDALTIENKVSYQNALTLKNVVFSQACGQILTNYSWREADALSSRQLASTCGELDFENVVFGVDAWAQNKAPLTRRRVTYPEHKGGGTYCGIAVEKLSKIGLSVGIFAPAWTFEHFPGQARKIEKAVWEGAPFDEVSCTCGDAHIQHPPNRGRHITRAARVFPAGSDNFFYTDFSRGFGRHAKLEAGLYGGKLIHSQLSCQSILPQPSKDDRDGEDIANATNILSYDLEDIVGQTQLIINVRSVTSQNVDERQSWKEAWLPLYSLDMATHADLRLQISFRVLLKATDAYPSFFLEFSNGRQTIPCSHDNLVEFTIQPPHKTGTGGRLLGIGIHLRAPYISAKKCRIMEVESIKIMPRYEQTLTDTATIDDLKIVESKYTYGVYWRLCWTYTGDKPAAHGLPYSAVTGPFAYFSIWVDGLSIGRAHALEHVLPDVLMKDRTDDEVSVEVIGIGFDGGEVARRCLKLRHRNNVK</sequence>
<evidence type="ECO:0000313" key="2">
    <source>
        <dbReference type="EMBL" id="CAI6333911.1"/>
    </source>
</evidence>
<dbReference type="EMBL" id="CAOQHR010000004">
    <property type="protein sequence ID" value="CAI6333911.1"/>
    <property type="molecule type" value="Genomic_DNA"/>
</dbReference>
<keyword evidence="3" id="KW-1185">Reference proteome</keyword>
<dbReference type="GO" id="GO:0005829">
    <property type="term" value="C:cytosol"/>
    <property type="evidence" value="ECO:0007669"/>
    <property type="project" value="UniProtKB-SubCell"/>
</dbReference>
<name>A0A9W4UFE9_9PLEO</name>
<dbReference type="Pfam" id="PF03644">
    <property type="entry name" value="Glyco_hydro_85"/>
    <property type="match status" value="1"/>
</dbReference>
<evidence type="ECO:0000259" key="1">
    <source>
        <dbReference type="Pfam" id="PF03644"/>
    </source>
</evidence>
<dbReference type="PANTHER" id="PTHR13246:SF1">
    <property type="entry name" value="CYTOSOLIC ENDO-BETA-N-ACETYLGLUCOSAMINIDASE"/>
    <property type="match status" value="1"/>
</dbReference>
<comment type="caution">
    <text evidence="2">The sequence shown here is derived from an EMBL/GenBank/DDBJ whole genome shotgun (WGS) entry which is preliminary data.</text>
</comment>
<feature type="domain" description="Cytosolic endo-beta-N-acetylglucosaminidase TIM barrel" evidence="1">
    <location>
        <begin position="104"/>
        <end position="421"/>
    </location>
</feature>
<evidence type="ECO:0000313" key="3">
    <source>
        <dbReference type="Proteomes" id="UP001152607"/>
    </source>
</evidence>
<dbReference type="OrthoDB" id="284473at2759"/>
<reference evidence="2" key="1">
    <citation type="submission" date="2023-01" db="EMBL/GenBank/DDBJ databases">
        <authorList>
            <person name="Van Ghelder C."/>
            <person name="Rancurel C."/>
        </authorList>
    </citation>
    <scope>NUCLEOTIDE SEQUENCE</scope>
    <source>
        <strain evidence="2">CNCM I-4278</strain>
    </source>
</reference>
<dbReference type="PANTHER" id="PTHR13246">
    <property type="entry name" value="ENDO BETA N-ACETYLGLUCOSAMINIDASE"/>
    <property type="match status" value="1"/>
</dbReference>